<reference evidence="1 2" key="1">
    <citation type="submission" date="2024-01" db="EMBL/GenBank/DDBJ databases">
        <title>The genomes of 5 underutilized Papilionoideae crops provide insights into root nodulation and disease resistanc.</title>
        <authorList>
            <person name="Jiang F."/>
        </authorList>
    </citation>
    <scope>NUCLEOTIDE SEQUENCE [LARGE SCALE GENOMIC DNA]</scope>
    <source>
        <strain evidence="1">JINMINGXINNONG_FW02</strain>
        <tissue evidence="1">Leaves</tissue>
    </source>
</reference>
<comment type="caution">
    <text evidence="1">The sequence shown here is derived from an EMBL/GenBank/DDBJ whole genome shotgun (WGS) entry which is preliminary data.</text>
</comment>
<dbReference type="EMBL" id="JAYMYR010000003">
    <property type="protein sequence ID" value="KAK7373478.1"/>
    <property type="molecule type" value="Genomic_DNA"/>
</dbReference>
<organism evidence="1 2">
    <name type="scientific">Phaseolus coccineus</name>
    <name type="common">Scarlet runner bean</name>
    <name type="synonym">Phaseolus multiflorus</name>
    <dbReference type="NCBI Taxonomy" id="3886"/>
    <lineage>
        <taxon>Eukaryota</taxon>
        <taxon>Viridiplantae</taxon>
        <taxon>Streptophyta</taxon>
        <taxon>Embryophyta</taxon>
        <taxon>Tracheophyta</taxon>
        <taxon>Spermatophyta</taxon>
        <taxon>Magnoliopsida</taxon>
        <taxon>eudicotyledons</taxon>
        <taxon>Gunneridae</taxon>
        <taxon>Pentapetalae</taxon>
        <taxon>rosids</taxon>
        <taxon>fabids</taxon>
        <taxon>Fabales</taxon>
        <taxon>Fabaceae</taxon>
        <taxon>Papilionoideae</taxon>
        <taxon>50 kb inversion clade</taxon>
        <taxon>NPAAA clade</taxon>
        <taxon>indigoferoid/millettioid clade</taxon>
        <taxon>Phaseoleae</taxon>
        <taxon>Phaseolus</taxon>
    </lineage>
</organism>
<name>A0AAN9NPK2_PHACN</name>
<keyword evidence="2" id="KW-1185">Reference proteome</keyword>
<proteinExistence type="predicted"/>
<dbReference type="Proteomes" id="UP001374584">
    <property type="component" value="Unassembled WGS sequence"/>
</dbReference>
<accession>A0AAN9NPK2</accession>
<evidence type="ECO:0000313" key="2">
    <source>
        <dbReference type="Proteomes" id="UP001374584"/>
    </source>
</evidence>
<protein>
    <submittedName>
        <fullName evidence="1">Uncharacterized protein</fullName>
    </submittedName>
</protein>
<evidence type="ECO:0000313" key="1">
    <source>
        <dbReference type="EMBL" id="KAK7373478.1"/>
    </source>
</evidence>
<gene>
    <name evidence="1" type="ORF">VNO80_06888</name>
</gene>
<dbReference type="AlphaFoldDB" id="A0AAN9NPK2"/>
<sequence length="73" mass="7993">MDGCWKKLSVLLQFHGGGGQPLVLSRKEHHRATSLAQLAFVSQLTSIRRTTPSRKLAGEASKFSSTVYTPIPI</sequence>